<dbReference type="Proteomes" id="UP001157440">
    <property type="component" value="Unassembled WGS sequence"/>
</dbReference>
<organism evidence="1 2">
    <name type="scientific">Methylobacterium tardum</name>
    <dbReference type="NCBI Taxonomy" id="374432"/>
    <lineage>
        <taxon>Bacteria</taxon>
        <taxon>Pseudomonadati</taxon>
        <taxon>Pseudomonadota</taxon>
        <taxon>Alphaproteobacteria</taxon>
        <taxon>Hyphomicrobiales</taxon>
        <taxon>Methylobacteriaceae</taxon>
        <taxon>Methylobacterium</taxon>
    </lineage>
</organism>
<proteinExistence type="predicted"/>
<comment type="caution">
    <text evidence="1">The sequence shown here is derived from an EMBL/GenBank/DDBJ whole genome shotgun (WGS) entry which is preliminary data.</text>
</comment>
<dbReference type="AlphaFoldDB" id="A0AA37TND9"/>
<sequence length="74" mass="7609">MRVATLEGLAVLAVGVVVLNAVADALGEAAMACDGRSGAKVLLALARRRRVKALETQGRVAALLDAYVARLHVG</sequence>
<gene>
    <name evidence="1" type="ORF">GCM10007890_33260</name>
</gene>
<dbReference type="EMBL" id="BSPL01000017">
    <property type="protein sequence ID" value="GLS71313.1"/>
    <property type="molecule type" value="Genomic_DNA"/>
</dbReference>
<keyword evidence="2" id="KW-1185">Reference proteome</keyword>
<reference evidence="2" key="1">
    <citation type="journal article" date="2019" name="Int. J. Syst. Evol. Microbiol.">
        <title>The Global Catalogue of Microorganisms (GCM) 10K type strain sequencing project: providing services to taxonomists for standard genome sequencing and annotation.</title>
        <authorList>
            <consortium name="The Broad Institute Genomics Platform"/>
            <consortium name="The Broad Institute Genome Sequencing Center for Infectious Disease"/>
            <person name="Wu L."/>
            <person name="Ma J."/>
        </authorList>
    </citation>
    <scope>NUCLEOTIDE SEQUENCE [LARGE SCALE GENOMIC DNA]</scope>
    <source>
        <strain evidence="2">NBRC 103632</strain>
    </source>
</reference>
<evidence type="ECO:0000313" key="2">
    <source>
        <dbReference type="Proteomes" id="UP001157440"/>
    </source>
</evidence>
<name>A0AA37TND9_9HYPH</name>
<evidence type="ECO:0000313" key="1">
    <source>
        <dbReference type="EMBL" id="GLS71313.1"/>
    </source>
</evidence>
<protein>
    <submittedName>
        <fullName evidence="1">Uncharacterized protein</fullName>
    </submittedName>
</protein>
<accession>A0AA37TND9</accession>